<feature type="domain" description="Superoxide dismutase copper/zinc binding" evidence="13">
    <location>
        <begin position="99"/>
        <end position="231"/>
    </location>
</feature>
<dbReference type="InterPro" id="IPR024134">
    <property type="entry name" value="SOD_Cu/Zn_/chaperone"/>
</dbReference>
<reference evidence="14 15" key="1">
    <citation type="submission" date="2019-08" db="EMBL/GenBank/DDBJ databases">
        <authorList>
            <person name="Alioto T."/>
            <person name="Alioto T."/>
            <person name="Gomez Garrido J."/>
        </authorList>
    </citation>
    <scope>NUCLEOTIDE SEQUENCE [LARGE SCALE GENOMIC DNA]</scope>
</reference>
<dbReference type="PRINTS" id="PR00068">
    <property type="entry name" value="CUZNDISMTASE"/>
</dbReference>
<keyword evidence="9" id="KW-1015">Disulfide bond</keyword>
<keyword evidence="15" id="KW-1185">Reference proteome</keyword>
<dbReference type="FunFam" id="2.60.40.200:FF:000004">
    <property type="entry name" value="Copper chaperone for superoxide dismutase"/>
    <property type="match status" value="1"/>
</dbReference>
<comment type="similarity">
    <text evidence="3">Belongs to the Cu-Zn superoxide dismutase family.</text>
</comment>
<evidence type="ECO:0000256" key="4">
    <source>
        <dbReference type="ARBA" id="ARBA00012682"/>
    </source>
</evidence>
<comment type="cofactor">
    <cofactor evidence="1">
        <name>Zn(2+)</name>
        <dbReference type="ChEBI" id="CHEBI:29105"/>
    </cofactor>
</comment>
<evidence type="ECO:0000256" key="5">
    <source>
        <dbReference type="ARBA" id="ARBA00022723"/>
    </source>
</evidence>
<evidence type="ECO:0000259" key="13">
    <source>
        <dbReference type="Pfam" id="PF00080"/>
    </source>
</evidence>
<dbReference type="OrthoDB" id="666972at2759"/>
<evidence type="ECO:0000256" key="9">
    <source>
        <dbReference type="ARBA" id="ARBA00023157"/>
    </source>
</evidence>
<dbReference type="GO" id="GO:0004784">
    <property type="term" value="F:superoxide dismutase activity"/>
    <property type="evidence" value="ECO:0007669"/>
    <property type="project" value="UniProtKB-EC"/>
</dbReference>
<comment type="similarity">
    <text evidence="10">In the C-terminal section; belongs to the Cu-Zn superoxide dismutase family.</text>
</comment>
<evidence type="ECO:0000313" key="14">
    <source>
        <dbReference type="EMBL" id="VVC34860.1"/>
    </source>
</evidence>
<dbReference type="EC" id="1.15.1.1" evidence="4"/>
<dbReference type="Pfam" id="PF00080">
    <property type="entry name" value="Sod_Cu"/>
    <property type="match status" value="1"/>
</dbReference>
<evidence type="ECO:0000256" key="12">
    <source>
        <dbReference type="ARBA" id="ARBA00072705"/>
    </source>
</evidence>
<gene>
    <name evidence="14" type="ORF">CINCED_3A023159</name>
</gene>
<dbReference type="PANTHER" id="PTHR10003">
    <property type="entry name" value="SUPEROXIDE DISMUTASE CU-ZN -RELATED"/>
    <property type="match status" value="1"/>
</dbReference>
<dbReference type="CDD" id="cd00371">
    <property type="entry name" value="HMA"/>
    <property type="match status" value="1"/>
</dbReference>
<evidence type="ECO:0000256" key="2">
    <source>
        <dbReference type="ARBA" id="ARBA00001973"/>
    </source>
</evidence>
<evidence type="ECO:0000256" key="11">
    <source>
        <dbReference type="ARBA" id="ARBA00032899"/>
    </source>
</evidence>
<evidence type="ECO:0000256" key="10">
    <source>
        <dbReference type="ARBA" id="ARBA00025798"/>
    </source>
</evidence>
<dbReference type="AlphaFoldDB" id="A0A5E4MRN4"/>
<evidence type="ECO:0000256" key="3">
    <source>
        <dbReference type="ARBA" id="ARBA00010457"/>
    </source>
</evidence>
<keyword evidence="6" id="KW-0862">Zinc</keyword>
<sequence>MSAKLEFAVQMSSLSCTNKILEQLNKNGISKSDIHISYETGTVTVCTNQPSSVILDSIEKTGIKAVLKGYGSATHDNMNLGAAVAMLGGSTGHSSLGINGIVRFVQINENECIVDGTIDGLPPGKHGIHIYECGDLSNGCKNIGDHFSLKQTPHGRPTDDENLRHTGDLGNITANEKGRAIFYFKDKLINISSIIGRSVGITEYEDDFGKTKINTSEIDGNSGKKIACGIIARSSGLFENNKKICACDGVTLWEERDVPLAGPSRQRKINI</sequence>
<dbReference type="SUPFAM" id="SSF55008">
    <property type="entry name" value="HMA, heavy metal-associated domain"/>
    <property type="match status" value="1"/>
</dbReference>
<dbReference type="GO" id="GO:0005507">
    <property type="term" value="F:copper ion binding"/>
    <property type="evidence" value="ECO:0007669"/>
    <property type="project" value="InterPro"/>
</dbReference>
<evidence type="ECO:0000256" key="6">
    <source>
        <dbReference type="ARBA" id="ARBA00022833"/>
    </source>
</evidence>
<keyword evidence="7" id="KW-0049">Antioxidant</keyword>
<evidence type="ECO:0000313" key="15">
    <source>
        <dbReference type="Proteomes" id="UP000325440"/>
    </source>
</evidence>
<evidence type="ECO:0000256" key="8">
    <source>
        <dbReference type="ARBA" id="ARBA00023008"/>
    </source>
</evidence>
<dbReference type="Proteomes" id="UP000325440">
    <property type="component" value="Unassembled WGS sequence"/>
</dbReference>
<dbReference type="SUPFAM" id="SSF49329">
    <property type="entry name" value="Cu,Zn superoxide dismutase-like"/>
    <property type="match status" value="1"/>
</dbReference>
<dbReference type="InterPro" id="IPR036423">
    <property type="entry name" value="SOD-like_Cu/Zn_dom_sf"/>
</dbReference>
<proteinExistence type="inferred from homology"/>
<keyword evidence="8" id="KW-0186">Copper</keyword>
<accession>A0A5E4MRN4</accession>
<dbReference type="InterPro" id="IPR006121">
    <property type="entry name" value="HMA_dom"/>
</dbReference>
<keyword evidence="5" id="KW-0479">Metal-binding</keyword>
<dbReference type="InterPro" id="IPR036163">
    <property type="entry name" value="HMA_dom_sf"/>
</dbReference>
<dbReference type="CDD" id="cd00305">
    <property type="entry name" value="Cu-Zn_Superoxide_Dismutase"/>
    <property type="match status" value="1"/>
</dbReference>
<protein>
    <recommendedName>
        <fullName evidence="12">Extracellular superoxide dismutase [Cu-Zn]</fullName>
        <ecNumber evidence="4">1.15.1.1</ecNumber>
    </recommendedName>
    <alternativeName>
        <fullName evidence="11">Superoxide dismutase copper chaperone</fullName>
    </alternativeName>
</protein>
<organism evidence="14 15">
    <name type="scientific">Cinara cedri</name>
    <dbReference type="NCBI Taxonomy" id="506608"/>
    <lineage>
        <taxon>Eukaryota</taxon>
        <taxon>Metazoa</taxon>
        <taxon>Ecdysozoa</taxon>
        <taxon>Arthropoda</taxon>
        <taxon>Hexapoda</taxon>
        <taxon>Insecta</taxon>
        <taxon>Pterygota</taxon>
        <taxon>Neoptera</taxon>
        <taxon>Paraneoptera</taxon>
        <taxon>Hemiptera</taxon>
        <taxon>Sternorrhyncha</taxon>
        <taxon>Aphidomorpha</taxon>
        <taxon>Aphidoidea</taxon>
        <taxon>Aphididae</taxon>
        <taxon>Lachninae</taxon>
        <taxon>Cinara</taxon>
    </lineage>
</organism>
<evidence type="ECO:0000256" key="1">
    <source>
        <dbReference type="ARBA" id="ARBA00001947"/>
    </source>
</evidence>
<comment type="cofactor">
    <cofactor evidence="2">
        <name>Cu(2+)</name>
        <dbReference type="ChEBI" id="CHEBI:29036"/>
    </cofactor>
</comment>
<evidence type="ECO:0000256" key="7">
    <source>
        <dbReference type="ARBA" id="ARBA00022862"/>
    </source>
</evidence>
<dbReference type="Gene3D" id="2.60.40.200">
    <property type="entry name" value="Superoxide dismutase, copper/zinc binding domain"/>
    <property type="match status" value="1"/>
</dbReference>
<dbReference type="Gene3D" id="3.30.70.100">
    <property type="match status" value="1"/>
</dbReference>
<name>A0A5E4MRN4_9HEMI</name>
<dbReference type="EMBL" id="CABPRJ010001019">
    <property type="protein sequence ID" value="VVC34860.1"/>
    <property type="molecule type" value="Genomic_DNA"/>
</dbReference>
<dbReference type="InterPro" id="IPR001424">
    <property type="entry name" value="SOD_Cu_Zn_dom"/>
</dbReference>